<dbReference type="PIRSF" id="PIRSF033563">
    <property type="entry name" value="UCP033563"/>
    <property type="match status" value="1"/>
</dbReference>
<dbReference type="PANTHER" id="PTHR36454">
    <property type="entry name" value="LMO2823 PROTEIN"/>
    <property type="match status" value="1"/>
</dbReference>
<dbReference type="PANTHER" id="PTHR36454:SF1">
    <property type="entry name" value="DUF1015 DOMAIN-CONTAINING PROTEIN"/>
    <property type="match status" value="1"/>
</dbReference>
<sequence>MPTIKPFKALMYNPAKFRDLSKVLAPPYDVISPKDQEDLYRRSPRNITRIILGKTKPGDSSRDNKYTRALRSFRNWIKEGVLVSDRRSPAIYVCTQECGGEKRTGFVAALRVEEYGRGIFPHEDTFLSHRVDRLSLLRLCRANFNPIFFLYSPGSSALEKIFKKTVARQPLESLEFQGVKSRVWRVADPGSVSVFVREMKKKKVFIADGHHRYDVALKYSREAKGAGYTMGLFVSMEDKGLKILPTHRAIKTAVRLSSPEFLKLVNRYFRVTRFGSPGRMIACLKPGFYGFGMYAGGNIFELLEARDIRQVERLFHGDVPPCWRRLNMVILHHFFLHNILKLGEVPGENIKYVTDEAEAKKLVDTGGYSAVFFLNSIKPETVREIALSGEKMPHKATYFYPKPLSGLIIYKFP</sequence>
<dbReference type="EMBL" id="PFMR01000222">
    <property type="protein sequence ID" value="PIZ15948.1"/>
    <property type="molecule type" value="Genomic_DNA"/>
</dbReference>
<organism evidence="1 2">
    <name type="scientific">Candidatus Desantisbacteria bacterium CG_4_10_14_0_8_um_filter_48_22</name>
    <dbReference type="NCBI Taxonomy" id="1974543"/>
    <lineage>
        <taxon>Bacteria</taxon>
        <taxon>Candidatus Desantisiibacteriota</taxon>
    </lineage>
</organism>
<evidence type="ECO:0000313" key="1">
    <source>
        <dbReference type="EMBL" id="PIZ15948.1"/>
    </source>
</evidence>
<evidence type="ECO:0008006" key="3">
    <source>
        <dbReference type="Google" id="ProtNLM"/>
    </source>
</evidence>
<proteinExistence type="predicted"/>
<name>A0A2M7S928_9BACT</name>
<dbReference type="AlphaFoldDB" id="A0A2M7S928"/>
<protein>
    <recommendedName>
        <fullName evidence="3">DUF1015 domain-containing protein</fullName>
    </recommendedName>
</protein>
<dbReference type="Pfam" id="PF06245">
    <property type="entry name" value="DUF1015"/>
    <property type="match status" value="1"/>
</dbReference>
<dbReference type="InterPro" id="IPR008323">
    <property type="entry name" value="UCP033563"/>
</dbReference>
<comment type="caution">
    <text evidence="1">The sequence shown here is derived from an EMBL/GenBank/DDBJ whole genome shotgun (WGS) entry which is preliminary data.</text>
</comment>
<gene>
    <name evidence="1" type="ORF">COY52_08455</name>
</gene>
<dbReference type="Proteomes" id="UP000229307">
    <property type="component" value="Unassembled WGS sequence"/>
</dbReference>
<reference evidence="2" key="1">
    <citation type="submission" date="2017-09" db="EMBL/GenBank/DDBJ databases">
        <title>Depth-based differentiation of microbial function through sediment-hosted aquifers and enrichment of novel symbionts in the deep terrestrial subsurface.</title>
        <authorList>
            <person name="Probst A.J."/>
            <person name="Ladd B."/>
            <person name="Jarett J.K."/>
            <person name="Geller-Mcgrath D.E."/>
            <person name="Sieber C.M.K."/>
            <person name="Emerson J.B."/>
            <person name="Anantharaman K."/>
            <person name="Thomas B.C."/>
            <person name="Malmstrom R."/>
            <person name="Stieglmeier M."/>
            <person name="Klingl A."/>
            <person name="Woyke T."/>
            <person name="Ryan C.M."/>
            <person name="Banfield J.F."/>
        </authorList>
    </citation>
    <scope>NUCLEOTIDE SEQUENCE [LARGE SCALE GENOMIC DNA]</scope>
</reference>
<accession>A0A2M7S928</accession>
<evidence type="ECO:0000313" key="2">
    <source>
        <dbReference type="Proteomes" id="UP000229307"/>
    </source>
</evidence>